<evidence type="ECO:0000256" key="5">
    <source>
        <dbReference type="SAM" id="MobiDB-lite"/>
    </source>
</evidence>
<evidence type="ECO:0000256" key="6">
    <source>
        <dbReference type="SAM" id="Phobius"/>
    </source>
</evidence>
<evidence type="ECO:0000256" key="7">
    <source>
        <dbReference type="SAM" id="SignalP"/>
    </source>
</evidence>
<evidence type="ECO:0000256" key="2">
    <source>
        <dbReference type="ARBA" id="ARBA00022692"/>
    </source>
</evidence>
<accession>A0A8H2VZB1</accession>
<dbReference type="EMBL" id="CAJHIA010000021">
    <property type="protein sequence ID" value="CAD6446780.1"/>
    <property type="molecule type" value="Genomic_DNA"/>
</dbReference>
<organism evidence="8 9">
    <name type="scientific">Sclerotinia trifoliorum</name>
    <dbReference type="NCBI Taxonomy" id="28548"/>
    <lineage>
        <taxon>Eukaryota</taxon>
        <taxon>Fungi</taxon>
        <taxon>Dikarya</taxon>
        <taxon>Ascomycota</taxon>
        <taxon>Pezizomycotina</taxon>
        <taxon>Leotiomycetes</taxon>
        <taxon>Helotiales</taxon>
        <taxon>Sclerotiniaceae</taxon>
        <taxon>Sclerotinia</taxon>
    </lineage>
</organism>
<evidence type="ECO:0000313" key="8">
    <source>
        <dbReference type="EMBL" id="CAD6446780.1"/>
    </source>
</evidence>
<keyword evidence="4 6" id="KW-0472">Membrane</keyword>
<dbReference type="AlphaFoldDB" id="A0A8H2VZB1"/>
<dbReference type="PANTHER" id="PTHR15549:SF33">
    <property type="entry name" value="MEMBRANE PROTEIN WSC4, PUTATIVE (AFU_ORTHOLOGUE AFUA_5G09020)-RELATED"/>
    <property type="match status" value="1"/>
</dbReference>
<reference evidence="8" key="1">
    <citation type="submission" date="2020-10" db="EMBL/GenBank/DDBJ databases">
        <authorList>
            <person name="Kusch S."/>
        </authorList>
    </citation>
    <scope>NUCLEOTIDE SEQUENCE</scope>
    <source>
        <strain evidence="8">SwB9</strain>
    </source>
</reference>
<keyword evidence="7" id="KW-0732">Signal</keyword>
<dbReference type="InterPro" id="IPR051694">
    <property type="entry name" value="Immunoregulatory_rcpt-like"/>
</dbReference>
<gene>
    <name evidence="8" type="ORF">SCLTRI_LOCUS6572</name>
</gene>
<evidence type="ECO:0000256" key="3">
    <source>
        <dbReference type="ARBA" id="ARBA00022989"/>
    </source>
</evidence>
<dbReference type="GO" id="GO:0071944">
    <property type="term" value="C:cell periphery"/>
    <property type="evidence" value="ECO:0007669"/>
    <property type="project" value="UniProtKB-ARBA"/>
</dbReference>
<proteinExistence type="predicted"/>
<evidence type="ECO:0000256" key="4">
    <source>
        <dbReference type="ARBA" id="ARBA00023136"/>
    </source>
</evidence>
<sequence length="320" mass="34105">MYPLNIYSRTFLLFSVSSSLLSVAQYSARAPCYFPDSSIAENFTSCSSTGNGDCCLQSDICTNWGDCVSQENGYRYRGACTDSTWEDPSCPDYCLGSSTGNSSRVNVIPCRIADTDGTWCCAYNGDCCTGPLTFLPGTRIVFAEPNNLLTTFATASGSASVLASTTVSTSTSSTTSDTSLSPTTTSSSSPATTSPTPPSSATTTSTATIVGAAVGVPLALAFITALFLLFRERKKHTDQNHEKKDFERKKLDRNVNDGVSPGYNSSSLSNGAIGTTYYASSQPRENYTHVENREGLGEREGPQAGGVLESRGPLYELWVR</sequence>
<keyword evidence="9" id="KW-1185">Reference proteome</keyword>
<evidence type="ECO:0000313" key="9">
    <source>
        <dbReference type="Proteomes" id="UP000624404"/>
    </source>
</evidence>
<dbReference type="PANTHER" id="PTHR15549">
    <property type="entry name" value="PAIRED IMMUNOGLOBULIN-LIKE TYPE 2 RECEPTOR"/>
    <property type="match status" value="1"/>
</dbReference>
<feature type="region of interest" description="Disordered" evidence="5">
    <location>
        <begin position="166"/>
        <end position="203"/>
    </location>
</feature>
<evidence type="ECO:0000256" key="1">
    <source>
        <dbReference type="ARBA" id="ARBA00004167"/>
    </source>
</evidence>
<protein>
    <submittedName>
        <fullName evidence="8">298399c0-4dc1-4dcd-b639-38ec0fc36529</fullName>
    </submittedName>
</protein>
<comment type="subcellular location">
    <subcellularLocation>
        <location evidence="1">Membrane</location>
        <topology evidence="1">Single-pass membrane protein</topology>
    </subcellularLocation>
</comment>
<keyword evidence="2 6" id="KW-0812">Transmembrane</keyword>
<dbReference type="Proteomes" id="UP000624404">
    <property type="component" value="Unassembled WGS sequence"/>
</dbReference>
<feature type="transmembrane region" description="Helical" evidence="6">
    <location>
        <begin position="209"/>
        <end position="230"/>
    </location>
</feature>
<dbReference type="GO" id="GO:0016020">
    <property type="term" value="C:membrane"/>
    <property type="evidence" value="ECO:0007669"/>
    <property type="project" value="UniProtKB-SubCell"/>
</dbReference>
<keyword evidence="3 6" id="KW-1133">Transmembrane helix</keyword>
<comment type="caution">
    <text evidence="8">The sequence shown here is derived from an EMBL/GenBank/DDBJ whole genome shotgun (WGS) entry which is preliminary data.</text>
</comment>
<feature type="signal peptide" evidence="7">
    <location>
        <begin position="1"/>
        <end position="24"/>
    </location>
</feature>
<name>A0A8H2VZB1_9HELO</name>
<dbReference type="OrthoDB" id="5215637at2759"/>
<feature type="chain" id="PRO_5034541770" evidence="7">
    <location>
        <begin position="25"/>
        <end position="320"/>
    </location>
</feature>